<sequence length="356" mass="40021">MKSSGNMVKSVAIIGAGPSGAIAAAALKAENYFDNIRVFERRETAGGTWIHDPDPGPPIVVKPGKLPDETDPHIEIPHNIPVTTLPDRRNRWQTTPVYDSLSTNIPNTVMTFSDARLPYGPFAPHYITRQYVENYFALHQTDTFLQMNTTLEDLTRLPVAQRKGRCEWKLTLRKYDAARQVDVWWEEFFDAVVLANGHYAIPYVPQVNGLEKYIDRYPGRVSHSKRYRTPEPYAGRRILIVGNSVSGRELSEELVGIATGPVYVSRRSPSVWDGDEPPPGIEWKPIITDYKEDGTIVFVDGTTLTGINSVIYCTGYKPSFPFWNEESNGGSPLFDYHANRLASPELSRFAASSTRR</sequence>
<accession>A0ACC1NSU8</accession>
<evidence type="ECO:0000313" key="2">
    <source>
        <dbReference type="Proteomes" id="UP001143910"/>
    </source>
</evidence>
<evidence type="ECO:0000313" key="1">
    <source>
        <dbReference type="EMBL" id="KAJ2981992.1"/>
    </source>
</evidence>
<comment type="caution">
    <text evidence="1">The sequence shown here is derived from an EMBL/GenBank/DDBJ whole genome shotgun (WGS) entry which is preliminary data.</text>
</comment>
<organism evidence="1 2">
    <name type="scientific">Zarea fungicola</name>
    <dbReference type="NCBI Taxonomy" id="93591"/>
    <lineage>
        <taxon>Eukaryota</taxon>
        <taxon>Fungi</taxon>
        <taxon>Dikarya</taxon>
        <taxon>Ascomycota</taxon>
        <taxon>Pezizomycotina</taxon>
        <taxon>Sordariomycetes</taxon>
        <taxon>Hypocreomycetidae</taxon>
        <taxon>Hypocreales</taxon>
        <taxon>Cordycipitaceae</taxon>
        <taxon>Zarea</taxon>
    </lineage>
</organism>
<reference evidence="1" key="1">
    <citation type="submission" date="2022-08" db="EMBL/GenBank/DDBJ databases">
        <title>Genome Sequence of Lecanicillium fungicola.</title>
        <authorList>
            <person name="Buettner E."/>
        </authorList>
    </citation>
    <scope>NUCLEOTIDE SEQUENCE</scope>
    <source>
        <strain evidence="1">Babe33</strain>
    </source>
</reference>
<dbReference type="Proteomes" id="UP001143910">
    <property type="component" value="Unassembled WGS sequence"/>
</dbReference>
<protein>
    <submittedName>
        <fullName evidence="1">Uncharacterized protein</fullName>
    </submittedName>
</protein>
<gene>
    <name evidence="1" type="ORF">NQ176_g1689</name>
</gene>
<proteinExistence type="predicted"/>
<keyword evidence="2" id="KW-1185">Reference proteome</keyword>
<name>A0ACC1NSU8_9HYPO</name>
<dbReference type="EMBL" id="JANJQO010000100">
    <property type="protein sequence ID" value="KAJ2981992.1"/>
    <property type="molecule type" value="Genomic_DNA"/>
</dbReference>